<dbReference type="AlphaFoldDB" id="A0A5S5BFP0"/>
<comment type="caution">
    <text evidence="2">The sequence shown here is derived from an EMBL/GenBank/DDBJ whole genome shotgun (WGS) entry which is preliminary data.</text>
</comment>
<organism evidence="2 3">
    <name type="scientific">Stutzerimonas stutzeri</name>
    <name type="common">Pseudomonas stutzeri</name>
    <dbReference type="NCBI Taxonomy" id="316"/>
    <lineage>
        <taxon>Bacteria</taxon>
        <taxon>Pseudomonadati</taxon>
        <taxon>Pseudomonadota</taxon>
        <taxon>Gammaproteobacteria</taxon>
        <taxon>Pseudomonadales</taxon>
        <taxon>Pseudomonadaceae</taxon>
        <taxon>Stutzerimonas</taxon>
    </lineage>
</organism>
<feature type="region of interest" description="Disordered" evidence="1">
    <location>
        <begin position="166"/>
        <end position="203"/>
    </location>
</feature>
<dbReference type="RefSeq" id="WP_148924640.1">
    <property type="nucleotide sequence ID" value="NZ_VNHQ01000012.1"/>
</dbReference>
<proteinExistence type="predicted"/>
<sequence>MNRLLDRETMSQLLAKREAPCLSLYQPTHRSFPERQQDPIRFKHLVRELEDSLKQQGRGDQAKALLKPFQDLMNDPDFWNSNRDGLAVFGAVDYFEVFRLQRSVPELAVANDRMHLKPLLRIAQSADRYQILAITLNSVRLFEGNRDGIDEVRLGDGVPETLEEALGRDLTEKGQTGFPQGYSRASERGDPMQVESGGAGRQDEIDRDRERFFREVDRAILEHHSRKLRLPLILAALPEHQFHFRKLSHNEFMLSEGIESDASLLSHDELRQKSWMVMQPRYLKRLEGFINQYGVSHGQGLATDQLEQIGQATLEGRVATLLVEAERQIPGVVDKQQGKAVAVEDDTATTPDLLDELTIWTLEQGGEVIAVPTERMPTESGAAAIYRY</sequence>
<protein>
    <submittedName>
        <fullName evidence="2">Uncharacterized protein</fullName>
    </submittedName>
</protein>
<dbReference type="EMBL" id="VNHQ01000012">
    <property type="protein sequence ID" value="TYP65156.1"/>
    <property type="molecule type" value="Genomic_DNA"/>
</dbReference>
<evidence type="ECO:0000256" key="1">
    <source>
        <dbReference type="SAM" id="MobiDB-lite"/>
    </source>
</evidence>
<dbReference type="Proteomes" id="UP000324282">
    <property type="component" value="Unassembled WGS sequence"/>
</dbReference>
<gene>
    <name evidence="2" type="ORF">A9A72_122280</name>
</gene>
<name>A0A5S5BFP0_STUST</name>
<accession>A0A5S5BFP0</accession>
<dbReference type="Pfam" id="PF18845">
    <property type="entry name" value="baeRF_family3"/>
    <property type="match status" value="1"/>
</dbReference>
<reference evidence="2 3" key="1">
    <citation type="submission" date="2019-07" db="EMBL/GenBank/DDBJ databases">
        <title>Deep subsurface shale carbon reservoir microbial communities from Ohio and West Virginia, USA.</title>
        <authorList>
            <person name="Wrighton K."/>
        </authorList>
    </citation>
    <scope>NUCLEOTIDE SEQUENCE [LARGE SCALE GENOMIC DNA]</scope>
    <source>
        <strain evidence="2 3">NP_8Ht</strain>
    </source>
</reference>
<dbReference type="OrthoDB" id="4393931at2"/>
<evidence type="ECO:0000313" key="3">
    <source>
        <dbReference type="Proteomes" id="UP000324282"/>
    </source>
</evidence>
<dbReference type="InterPro" id="IPR041289">
    <property type="entry name" value="Bact_RF_family3"/>
</dbReference>
<evidence type="ECO:0000313" key="2">
    <source>
        <dbReference type="EMBL" id="TYP65156.1"/>
    </source>
</evidence>